<evidence type="ECO:0000313" key="2">
    <source>
        <dbReference type="Proteomes" id="UP001589710"/>
    </source>
</evidence>
<dbReference type="RefSeq" id="WP_386145068.1">
    <property type="nucleotide sequence ID" value="NZ_JBHMCG010000175.1"/>
</dbReference>
<keyword evidence="2" id="KW-1185">Reference proteome</keyword>
<protein>
    <recommendedName>
        <fullName evidence="3">Glucose-methanol-choline oxidoreductase C-terminal domain-containing protein</fullName>
    </recommendedName>
</protein>
<name>A0ABV5RKK4_9ACTN</name>
<evidence type="ECO:0000313" key="1">
    <source>
        <dbReference type="EMBL" id="MFB9578387.1"/>
    </source>
</evidence>
<dbReference type="Gene3D" id="3.50.50.60">
    <property type="entry name" value="FAD/NAD(P)-binding domain"/>
    <property type="match status" value="1"/>
</dbReference>
<reference evidence="1 2" key="1">
    <citation type="submission" date="2024-09" db="EMBL/GenBank/DDBJ databases">
        <authorList>
            <person name="Sun Q."/>
            <person name="Mori K."/>
        </authorList>
    </citation>
    <scope>NUCLEOTIDE SEQUENCE [LARGE SCALE GENOMIC DNA]</scope>
    <source>
        <strain evidence="1 2">JCM 3331</strain>
    </source>
</reference>
<dbReference type="Proteomes" id="UP001589710">
    <property type="component" value="Unassembled WGS sequence"/>
</dbReference>
<dbReference type="InterPro" id="IPR036188">
    <property type="entry name" value="FAD/NAD-bd_sf"/>
</dbReference>
<comment type="caution">
    <text evidence="1">The sequence shown here is derived from an EMBL/GenBank/DDBJ whole genome shotgun (WGS) entry which is preliminary data.</text>
</comment>
<accession>A0ABV5RKK4</accession>
<sequence>MRGVMGPRVVDASVMPRITRGHTHAPTVGERAAEIIRDDARVTDG</sequence>
<evidence type="ECO:0008006" key="3">
    <source>
        <dbReference type="Google" id="ProtNLM"/>
    </source>
</evidence>
<dbReference type="EMBL" id="JBHMCG010000175">
    <property type="protein sequence ID" value="MFB9578387.1"/>
    <property type="molecule type" value="Genomic_DNA"/>
</dbReference>
<gene>
    <name evidence="1" type="ORF">ACFFTL_40525</name>
</gene>
<proteinExistence type="predicted"/>
<organism evidence="1 2">
    <name type="scientific">Streptomyces yanii</name>
    <dbReference type="NCBI Taxonomy" id="78510"/>
    <lineage>
        <taxon>Bacteria</taxon>
        <taxon>Bacillati</taxon>
        <taxon>Actinomycetota</taxon>
        <taxon>Actinomycetes</taxon>
        <taxon>Kitasatosporales</taxon>
        <taxon>Streptomycetaceae</taxon>
        <taxon>Streptomyces</taxon>
    </lineage>
</organism>